<evidence type="ECO:0000259" key="6">
    <source>
        <dbReference type="Pfam" id="PF08281"/>
    </source>
</evidence>
<feature type="domain" description="RNA polymerase sigma-70 region 2" evidence="5">
    <location>
        <begin position="14"/>
        <end position="81"/>
    </location>
</feature>
<accession>A0A212JTM1</accession>
<dbReference type="GO" id="GO:0006352">
    <property type="term" value="P:DNA-templated transcription initiation"/>
    <property type="evidence" value="ECO:0007669"/>
    <property type="project" value="InterPro"/>
</dbReference>
<dbReference type="SUPFAM" id="SSF88659">
    <property type="entry name" value="Sigma3 and sigma4 domains of RNA polymerase sigma factors"/>
    <property type="match status" value="1"/>
</dbReference>
<dbReference type="EMBL" id="FLUM01000003">
    <property type="protein sequence ID" value="SBW02727.1"/>
    <property type="molecule type" value="Genomic_DNA"/>
</dbReference>
<dbReference type="AlphaFoldDB" id="A0A212JTM1"/>
<feature type="domain" description="RNA polymerase sigma factor 70 region 4 type 2" evidence="6">
    <location>
        <begin position="107"/>
        <end position="157"/>
    </location>
</feature>
<keyword evidence="3" id="KW-0731">Sigma factor</keyword>
<evidence type="ECO:0000313" key="7">
    <source>
        <dbReference type="EMBL" id="SBW02727.1"/>
    </source>
</evidence>
<keyword evidence="4" id="KW-0804">Transcription</keyword>
<dbReference type="InterPro" id="IPR039425">
    <property type="entry name" value="RNA_pol_sigma-70-like"/>
</dbReference>
<dbReference type="InterPro" id="IPR007627">
    <property type="entry name" value="RNA_pol_sigma70_r2"/>
</dbReference>
<dbReference type="InterPro" id="IPR036388">
    <property type="entry name" value="WH-like_DNA-bd_sf"/>
</dbReference>
<dbReference type="SUPFAM" id="SSF88946">
    <property type="entry name" value="Sigma2 domain of RNA polymerase sigma factors"/>
    <property type="match status" value="1"/>
</dbReference>
<evidence type="ECO:0000256" key="1">
    <source>
        <dbReference type="ARBA" id="ARBA00010641"/>
    </source>
</evidence>
<protein>
    <recommendedName>
        <fullName evidence="8">Sigma-70 family RNA polymerase sigma factor</fullName>
    </recommendedName>
</protein>
<evidence type="ECO:0008006" key="8">
    <source>
        <dbReference type="Google" id="ProtNLM"/>
    </source>
</evidence>
<evidence type="ECO:0000259" key="5">
    <source>
        <dbReference type="Pfam" id="PF04542"/>
    </source>
</evidence>
<dbReference type="InterPro" id="IPR014284">
    <property type="entry name" value="RNA_pol_sigma-70_dom"/>
</dbReference>
<dbReference type="InterPro" id="IPR013249">
    <property type="entry name" value="RNA_pol_sigma70_r4_t2"/>
</dbReference>
<comment type="similarity">
    <text evidence="1">Belongs to the sigma-70 factor family. ECF subfamily.</text>
</comment>
<dbReference type="Gene3D" id="1.10.10.10">
    <property type="entry name" value="Winged helix-like DNA-binding domain superfamily/Winged helix DNA-binding domain"/>
    <property type="match status" value="1"/>
</dbReference>
<reference evidence="7" key="1">
    <citation type="submission" date="2016-04" db="EMBL/GenBank/DDBJ databases">
        <authorList>
            <person name="Evans L.H."/>
            <person name="Alamgir A."/>
            <person name="Owens N."/>
            <person name="Weber N.D."/>
            <person name="Virtaneva K."/>
            <person name="Barbian K."/>
            <person name="Babar A."/>
            <person name="Rosenke K."/>
        </authorList>
    </citation>
    <scope>NUCLEOTIDE SEQUENCE</scope>
    <source>
        <strain evidence="7">86-1</strain>
    </source>
</reference>
<evidence type="ECO:0000256" key="4">
    <source>
        <dbReference type="ARBA" id="ARBA00023163"/>
    </source>
</evidence>
<dbReference type="Pfam" id="PF04542">
    <property type="entry name" value="Sigma70_r2"/>
    <property type="match status" value="1"/>
</dbReference>
<dbReference type="Gene3D" id="1.10.1740.10">
    <property type="match status" value="1"/>
</dbReference>
<sequence>MDINIDLEKAFIEMVHNNERIIYKVCSFYISDEFPMTDLYQEVVCNLWTAYPRFRNESTVSTWIYRIALNTCISGMRKDMRRPKGTPVSVLEDSLTAPENISEQIKEMYRLIHQLNTIERAIVLLYLEEKSYQEIADITGLTVSNVGTKLKRTKEKLKRLSNL</sequence>
<dbReference type="PANTHER" id="PTHR43133">
    <property type="entry name" value="RNA POLYMERASE ECF-TYPE SIGMA FACTO"/>
    <property type="match status" value="1"/>
</dbReference>
<keyword evidence="2" id="KW-0805">Transcription regulation</keyword>
<dbReference type="GO" id="GO:0003677">
    <property type="term" value="F:DNA binding"/>
    <property type="evidence" value="ECO:0007669"/>
    <property type="project" value="InterPro"/>
</dbReference>
<evidence type="ECO:0000256" key="2">
    <source>
        <dbReference type="ARBA" id="ARBA00023015"/>
    </source>
</evidence>
<dbReference type="InterPro" id="IPR013324">
    <property type="entry name" value="RNA_pol_sigma_r3/r4-like"/>
</dbReference>
<name>A0A212JTM1_9BACT</name>
<dbReference type="CDD" id="cd06171">
    <property type="entry name" value="Sigma70_r4"/>
    <property type="match status" value="1"/>
</dbReference>
<dbReference type="Pfam" id="PF08281">
    <property type="entry name" value="Sigma70_r4_2"/>
    <property type="match status" value="1"/>
</dbReference>
<dbReference type="PANTHER" id="PTHR43133:SF45">
    <property type="entry name" value="RNA POLYMERASE ECF-TYPE SIGMA FACTOR"/>
    <property type="match status" value="1"/>
</dbReference>
<dbReference type="NCBIfam" id="TIGR02937">
    <property type="entry name" value="sigma70-ECF"/>
    <property type="match status" value="1"/>
</dbReference>
<organism evidence="7">
    <name type="scientific">uncultured Dysgonomonas sp</name>
    <dbReference type="NCBI Taxonomy" id="206096"/>
    <lineage>
        <taxon>Bacteria</taxon>
        <taxon>Pseudomonadati</taxon>
        <taxon>Bacteroidota</taxon>
        <taxon>Bacteroidia</taxon>
        <taxon>Bacteroidales</taxon>
        <taxon>Dysgonomonadaceae</taxon>
        <taxon>Dysgonomonas</taxon>
        <taxon>environmental samples</taxon>
    </lineage>
</organism>
<evidence type="ECO:0000256" key="3">
    <source>
        <dbReference type="ARBA" id="ARBA00023082"/>
    </source>
</evidence>
<gene>
    <name evidence="7" type="ORF">KL86DYS1_30388</name>
</gene>
<dbReference type="RefSeq" id="WP_006801100.1">
    <property type="nucleotide sequence ID" value="NZ_LT599032.1"/>
</dbReference>
<proteinExistence type="inferred from homology"/>
<dbReference type="GO" id="GO:0016987">
    <property type="term" value="F:sigma factor activity"/>
    <property type="evidence" value="ECO:0007669"/>
    <property type="project" value="UniProtKB-KW"/>
</dbReference>
<dbReference type="InterPro" id="IPR013325">
    <property type="entry name" value="RNA_pol_sigma_r2"/>
</dbReference>